<dbReference type="InterPro" id="IPR011010">
    <property type="entry name" value="DNA_brk_join_enz"/>
</dbReference>
<protein>
    <recommendedName>
        <fullName evidence="2">Tyr recombinase domain-containing protein</fullName>
    </recommendedName>
</protein>
<evidence type="ECO:0000259" key="2">
    <source>
        <dbReference type="PROSITE" id="PS51898"/>
    </source>
</evidence>
<accession>A0A917XWE6</accession>
<dbReference type="InterPro" id="IPR013762">
    <property type="entry name" value="Integrase-like_cat_sf"/>
</dbReference>
<name>A0A917XWE6_9ACTN</name>
<keyword evidence="4" id="KW-1185">Reference proteome</keyword>
<proteinExistence type="predicted"/>
<evidence type="ECO:0000256" key="1">
    <source>
        <dbReference type="ARBA" id="ARBA00023172"/>
    </source>
</evidence>
<dbReference type="InterPro" id="IPR002104">
    <property type="entry name" value="Integrase_catalytic"/>
</dbReference>
<dbReference type="PANTHER" id="PTHR30349:SF64">
    <property type="entry name" value="PROPHAGE INTEGRASE INTD-RELATED"/>
    <property type="match status" value="1"/>
</dbReference>
<comment type="caution">
    <text evidence="3">The sequence shown here is derived from an EMBL/GenBank/DDBJ whole genome shotgun (WGS) entry which is preliminary data.</text>
</comment>
<keyword evidence="1" id="KW-0233">DNA recombination</keyword>
<evidence type="ECO:0000313" key="3">
    <source>
        <dbReference type="EMBL" id="GGN56818.1"/>
    </source>
</evidence>
<dbReference type="PANTHER" id="PTHR30349">
    <property type="entry name" value="PHAGE INTEGRASE-RELATED"/>
    <property type="match status" value="1"/>
</dbReference>
<evidence type="ECO:0000313" key="4">
    <source>
        <dbReference type="Proteomes" id="UP000600365"/>
    </source>
</evidence>
<sequence length="211" mass="22917">MIALSGAGSVTRPVGQALGRRSDFGRELRLLAAFSALRFGELAALQRRDIDLEARTVSVRRSYAETRTDGMTVKAPKSAAGVRTVAFPASLVPELAHHLAEHAEAGRTGLVFVGARGGVLRRNNFRRIWLRALDATGLGDVHFHDLRHTGNTLAATGGATTRELMHRMGHSSVRAALIYQHLVNGRDHQIADYVDGQIKKVKRPPRDSSGT</sequence>
<dbReference type="InterPro" id="IPR050090">
    <property type="entry name" value="Tyrosine_recombinase_XerCD"/>
</dbReference>
<feature type="domain" description="Tyr recombinase" evidence="2">
    <location>
        <begin position="1"/>
        <end position="192"/>
    </location>
</feature>
<dbReference type="PROSITE" id="PS51898">
    <property type="entry name" value="TYR_RECOMBINASE"/>
    <property type="match status" value="1"/>
</dbReference>
<dbReference type="SUPFAM" id="SSF56349">
    <property type="entry name" value="DNA breaking-rejoining enzymes"/>
    <property type="match status" value="1"/>
</dbReference>
<dbReference type="GO" id="GO:0006310">
    <property type="term" value="P:DNA recombination"/>
    <property type="evidence" value="ECO:0007669"/>
    <property type="project" value="UniProtKB-KW"/>
</dbReference>
<dbReference type="CDD" id="cd01189">
    <property type="entry name" value="INT_ICEBs1_C_like"/>
    <property type="match status" value="1"/>
</dbReference>
<dbReference type="Gene3D" id="1.10.443.10">
    <property type="entry name" value="Intergrase catalytic core"/>
    <property type="match status" value="1"/>
</dbReference>
<gene>
    <name evidence="3" type="ORF">GCM10011579_018360</name>
</gene>
<reference evidence="3 4" key="1">
    <citation type="journal article" date="2014" name="Int. J. Syst. Evol. Microbiol.">
        <title>Complete genome sequence of Corynebacterium casei LMG S-19264T (=DSM 44701T), isolated from a smear-ripened cheese.</title>
        <authorList>
            <consortium name="US DOE Joint Genome Institute (JGI-PGF)"/>
            <person name="Walter F."/>
            <person name="Albersmeier A."/>
            <person name="Kalinowski J."/>
            <person name="Ruckert C."/>
        </authorList>
    </citation>
    <scope>NUCLEOTIDE SEQUENCE [LARGE SCALE GENOMIC DNA]</scope>
    <source>
        <strain evidence="3 4">CGMCC 4.7111</strain>
    </source>
</reference>
<organism evidence="3 4">
    <name type="scientific">Streptomyces albiflavescens</name>
    <dbReference type="NCBI Taxonomy" id="1623582"/>
    <lineage>
        <taxon>Bacteria</taxon>
        <taxon>Bacillati</taxon>
        <taxon>Actinomycetota</taxon>
        <taxon>Actinomycetes</taxon>
        <taxon>Kitasatosporales</taxon>
        <taxon>Streptomycetaceae</taxon>
        <taxon>Streptomyces</taxon>
    </lineage>
</organism>
<dbReference type="AlphaFoldDB" id="A0A917XWE6"/>
<dbReference type="EMBL" id="BMMM01000002">
    <property type="protein sequence ID" value="GGN56818.1"/>
    <property type="molecule type" value="Genomic_DNA"/>
</dbReference>
<dbReference type="Proteomes" id="UP000600365">
    <property type="component" value="Unassembled WGS sequence"/>
</dbReference>
<dbReference type="GO" id="GO:0003677">
    <property type="term" value="F:DNA binding"/>
    <property type="evidence" value="ECO:0007669"/>
    <property type="project" value="InterPro"/>
</dbReference>
<dbReference type="GO" id="GO:0015074">
    <property type="term" value="P:DNA integration"/>
    <property type="evidence" value="ECO:0007669"/>
    <property type="project" value="InterPro"/>
</dbReference>
<dbReference type="Pfam" id="PF00589">
    <property type="entry name" value="Phage_integrase"/>
    <property type="match status" value="1"/>
</dbReference>